<dbReference type="AlphaFoldDB" id="A0A0H5AZQ5"/>
<evidence type="ECO:0000259" key="1">
    <source>
        <dbReference type="Pfam" id="PF21837"/>
    </source>
</evidence>
<evidence type="ECO:0000313" key="3">
    <source>
        <dbReference type="Proteomes" id="UP000036608"/>
    </source>
</evidence>
<organism evidence="2 3">
    <name type="scientific">Pseudomonas trivialis</name>
    <dbReference type="NCBI Taxonomy" id="200450"/>
    <lineage>
        <taxon>Bacteria</taxon>
        <taxon>Pseudomonadati</taxon>
        <taxon>Pseudomonadota</taxon>
        <taxon>Gammaproteobacteria</taxon>
        <taxon>Pseudomonadales</taxon>
        <taxon>Pseudomonadaceae</taxon>
        <taxon>Pseudomonas</taxon>
    </lineage>
</organism>
<reference evidence="2 3" key="1">
    <citation type="journal article" date="2015" name="Genome Announc.">
        <title>Complete Genome Sequence of the Rhizobacterium Pseudomonas trivialis Strain IHBB745 with Multiple Plant Growth-Promoting Activities and Tolerance to Desiccation and Alkalinity.</title>
        <authorList>
            <person name="Gulati A."/>
            <person name="Swarnkar M.K."/>
            <person name="Vyas P."/>
            <person name="Rahi P."/>
            <person name="Thakur R."/>
            <person name="Thakur N."/>
            <person name="Singh A.K."/>
        </authorList>
    </citation>
    <scope>NUCLEOTIDE SEQUENCE [LARGE SCALE GENOMIC DNA]</scope>
    <source>
        <strain evidence="3">745</strain>
    </source>
</reference>
<sequence>MKTHPLEILISEYLAQVKKATDLLERSFGTKNILGMWRSKKIPQRGSLTDHTTYELHGIGCRVYLSGICIDFDYGPDGRVDGFDPWRLYIYACELPRKYKKFTNKEYLESEFLEYLKLGKANKIPGSMSNLYFIQHE</sequence>
<reference evidence="3" key="2">
    <citation type="submission" date="2015-05" db="EMBL/GenBank/DDBJ databases">
        <authorList>
            <person name="Swarnkar M.K."/>
            <person name="Vyas P."/>
            <person name="Rahi P."/>
            <person name="Thakur R."/>
            <person name="Thakur N."/>
            <person name="Singh A.K."/>
            <person name="Gulati A."/>
        </authorList>
    </citation>
    <scope>NUCLEOTIDE SEQUENCE [LARGE SCALE GENOMIC DNA]</scope>
    <source>
        <strain evidence="3">745</strain>
    </source>
</reference>
<dbReference type="EMBL" id="CP011507">
    <property type="protein sequence ID" value="AKS10087.1"/>
    <property type="molecule type" value="Genomic_DNA"/>
</dbReference>
<dbReference type="Proteomes" id="UP000036608">
    <property type="component" value="Chromosome"/>
</dbReference>
<dbReference type="PATRIC" id="fig|200450.3.peg.465"/>
<dbReference type="KEGG" id="ptv:AA957_02165"/>
<feature type="domain" description="DUF6896" evidence="1">
    <location>
        <begin position="9"/>
        <end position="133"/>
    </location>
</feature>
<protein>
    <recommendedName>
        <fullName evidence="1">DUF6896 domain-containing protein</fullName>
    </recommendedName>
</protein>
<accession>A0A0H5AZQ5</accession>
<dbReference type="OrthoDB" id="8480543at2"/>
<dbReference type="InterPro" id="IPR054191">
    <property type="entry name" value="DUF6896"/>
</dbReference>
<evidence type="ECO:0000313" key="2">
    <source>
        <dbReference type="EMBL" id="AKS10087.1"/>
    </source>
</evidence>
<dbReference type="Pfam" id="PF21837">
    <property type="entry name" value="DUF6896"/>
    <property type="match status" value="1"/>
</dbReference>
<gene>
    <name evidence="2" type="ORF">AA957_02165</name>
</gene>
<name>A0A0H5AZQ5_9PSED</name>
<proteinExistence type="predicted"/>